<evidence type="ECO:0000256" key="1">
    <source>
        <dbReference type="ARBA" id="ARBA00007673"/>
    </source>
</evidence>
<dbReference type="Proteomes" id="UP001595556">
    <property type="component" value="Unassembled WGS sequence"/>
</dbReference>
<sequence>MSYTHSGIEALWMRGGTSKGLFLRAADLPEDATARSLLLARLLGSPDPYKAQIDGLGGATSSTSKVVLLARSARADADIDYLFGQVSIDTAHIDWSGNCGNLSAAVGPAAFHLGLLPVPQGDHAIVRIWQMNIGKHILARVPLAHGQVQEQGEFMLDGVAFAAAPIELTFVDPAPDDDVGDARGLFPTGRLIDRLEPAVGMPIDATLITAGNPTVIVRAADLCLVGDELQPQINGDAALLSRLEAIRAAGSVAMGLAESLEAATHSRPATPKIAFIAPPARYISSAGKTIEASEIDLLARILSMGKLHHAFTGTGSVGLAAACAVPGTIASQIAGQRAHLRIGHTSGVLAVGAKAEQRADGWTVTEATMTRSARRLMQGRVFG</sequence>
<proteinExistence type="inferred from homology"/>
<name>A0ABV7GY04_9BURK</name>
<evidence type="ECO:0000313" key="3">
    <source>
        <dbReference type="EMBL" id="MFC3146162.1"/>
    </source>
</evidence>
<dbReference type="GO" id="GO:0016853">
    <property type="term" value="F:isomerase activity"/>
    <property type="evidence" value="ECO:0007669"/>
    <property type="project" value="UniProtKB-KW"/>
</dbReference>
<evidence type="ECO:0000256" key="2">
    <source>
        <dbReference type="ARBA" id="ARBA00023235"/>
    </source>
</evidence>
<dbReference type="PANTHER" id="PTHR43709">
    <property type="entry name" value="ACONITATE ISOMERASE-RELATED"/>
    <property type="match status" value="1"/>
</dbReference>
<reference evidence="4" key="1">
    <citation type="journal article" date="2019" name="Int. J. Syst. Evol. Microbiol.">
        <title>The Global Catalogue of Microorganisms (GCM) 10K type strain sequencing project: providing services to taxonomists for standard genome sequencing and annotation.</title>
        <authorList>
            <consortium name="The Broad Institute Genomics Platform"/>
            <consortium name="The Broad Institute Genome Sequencing Center for Infectious Disease"/>
            <person name="Wu L."/>
            <person name="Ma J."/>
        </authorList>
    </citation>
    <scope>NUCLEOTIDE SEQUENCE [LARGE SCALE GENOMIC DNA]</scope>
    <source>
        <strain evidence="4">KCTC 52168</strain>
    </source>
</reference>
<gene>
    <name evidence="3" type="primary">prpF</name>
    <name evidence="3" type="ORF">ACFOEN_00745</name>
</gene>
<keyword evidence="2 3" id="KW-0413">Isomerase</keyword>
<accession>A0ABV7GY04</accession>
<dbReference type="RefSeq" id="WP_377300445.1">
    <property type="nucleotide sequence ID" value="NZ_JBHRTI010000002.1"/>
</dbReference>
<keyword evidence="4" id="KW-1185">Reference proteome</keyword>
<evidence type="ECO:0000313" key="4">
    <source>
        <dbReference type="Proteomes" id="UP001595556"/>
    </source>
</evidence>
<dbReference type="InterPro" id="IPR007400">
    <property type="entry name" value="PrpF-like"/>
</dbReference>
<dbReference type="PANTHER" id="PTHR43709:SF2">
    <property type="entry name" value="DUF453 DOMAIN PROTEIN (AFU_ORTHOLOGUE AFUA_6G00360)"/>
    <property type="match status" value="1"/>
</dbReference>
<comment type="caution">
    <text evidence="3">The sequence shown here is derived from an EMBL/GenBank/DDBJ whole genome shotgun (WGS) entry which is preliminary data.</text>
</comment>
<dbReference type="Gene3D" id="3.10.310.10">
    <property type="entry name" value="Diaminopimelate Epimerase, Chain A, domain 1"/>
    <property type="match status" value="2"/>
</dbReference>
<dbReference type="InterPro" id="IPR012709">
    <property type="entry name" value="PrpF"/>
</dbReference>
<dbReference type="NCBIfam" id="TIGR02334">
    <property type="entry name" value="prpF"/>
    <property type="match status" value="1"/>
</dbReference>
<dbReference type="EMBL" id="JBHRTI010000002">
    <property type="protein sequence ID" value="MFC3146162.1"/>
    <property type="molecule type" value="Genomic_DNA"/>
</dbReference>
<comment type="similarity">
    <text evidence="1">Belongs to the PrpF family.</text>
</comment>
<protein>
    <submittedName>
        <fullName evidence="3">2-methylaconitate cis-trans isomerase PrpF</fullName>
    </submittedName>
</protein>
<organism evidence="3 4">
    <name type="scientific">Piscinibacterium candidicorallinum</name>
    <dbReference type="NCBI Taxonomy" id="1793872"/>
    <lineage>
        <taxon>Bacteria</taxon>
        <taxon>Pseudomonadati</taxon>
        <taxon>Pseudomonadota</taxon>
        <taxon>Betaproteobacteria</taxon>
        <taxon>Burkholderiales</taxon>
        <taxon>Piscinibacterium</taxon>
    </lineage>
</organism>
<dbReference type="SUPFAM" id="SSF54506">
    <property type="entry name" value="Diaminopimelate epimerase-like"/>
    <property type="match status" value="2"/>
</dbReference>
<dbReference type="Pfam" id="PF04303">
    <property type="entry name" value="PrpF"/>
    <property type="match status" value="1"/>
</dbReference>